<feature type="region of interest" description="Disordered" evidence="1">
    <location>
        <begin position="1"/>
        <end position="40"/>
    </location>
</feature>
<organism evidence="2 3">
    <name type="scientific">Urochloa decumbens</name>
    <dbReference type="NCBI Taxonomy" id="240449"/>
    <lineage>
        <taxon>Eukaryota</taxon>
        <taxon>Viridiplantae</taxon>
        <taxon>Streptophyta</taxon>
        <taxon>Embryophyta</taxon>
        <taxon>Tracheophyta</taxon>
        <taxon>Spermatophyta</taxon>
        <taxon>Magnoliopsida</taxon>
        <taxon>Liliopsida</taxon>
        <taxon>Poales</taxon>
        <taxon>Poaceae</taxon>
        <taxon>PACMAD clade</taxon>
        <taxon>Panicoideae</taxon>
        <taxon>Panicodae</taxon>
        <taxon>Paniceae</taxon>
        <taxon>Melinidinae</taxon>
        <taxon>Urochloa</taxon>
    </lineage>
</organism>
<evidence type="ECO:0000313" key="3">
    <source>
        <dbReference type="Proteomes" id="UP001497457"/>
    </source>
</evidence>
<reference evidence="2" key="1">
    <citation type="submission" date="2024-10" db="EMBL/GenBank/DDBJ databases">
        <authorList>
            <person name="Ryan C."/>
        </authorList>
    </citation>
    <scope>NUCLEOTIDE SEQUENCE [LARGE SCALE GENOMIC DNA]</scope>
</reference>
<evidence type="ECO:0000313" key="2">
    <source>
        <dbReference type="EMBL" id="CAL5088891.1"/>
    </source>
</evidence>
<dbReference type="InterPro" id="IPR036047">
    <property type="entry name" value="F-box-like_dom_sf"/>
</dbReference>
<dbReference type="PANTHER" id="PTHR33207">
    <property type="entry name" value="F-BOX DOMAIN CONTAINING PROTEIN-RELATED"/>
    <property type="match status" value="1"/>
</dbReference>
<protein>
    <recommendedName>
        <fullName evidence="4">F-box domain-containing protein</fullName>
    </recommendedName>
</protein>
<evidence type="ECO:0008006" key="4">
    <source>
        <dbReference type="Google" id="ProtNLM"/>
    </source>
</evidence>
<accession>A0ABC9G6F5</accession>
<feature type="compositionally biased region" description="Basic residues" evidence="1">
    <location>
        <begin position="1"/>
        <end position="24"/>
    </location>
</feature>
<proteinExistence type="predicted"/>
<evidence type="ECO:0000256" key="1">
    <source>
        <dbReference type="SAM" id="MobiDB-lite"/>
    </source>
</evidence>
<dbReference type="SUPFAM" id="SSF81383">
    <property type="entry name" value="F-box domain"/>
    <property type="match status" value="1"/>
</dbReference>
<dbReference type="AlphaFoldDB" id="A0ABC9G6F5"/>
<gene>
    <name evidence="2" type="ORF">URODEC1_LOCUS113066</name>
</gene>
<dbReference type="EMBL" id="OZ075118">
    <property type="protein sequence ID" value="CAL5088891.1"/>
    <property type="molecule type" value="Genomic_DNA"/>
</dbReference>
<sequence length="468" mass="51984">MASNSKSRRRQRRDKQHKKPKSKSASKNEQPPTGPTSVHDVPDHLLELILLRLRSSACILRAAAACKRWRRAITATGFLSRCLHARSYVAGHYHAFDPDWIDHGTPPITSNPAFLPSPSSLGAAVDARRFSLDDGGVLPDSDSGWALADSRGSLLLLFKRANSHTSPDPDLLVCEPLTRRRQGILTEYSTCLGVFLLDGDRHQAAGRTGMFDDFRVLTVRRECHVLEEEEEEEGPVMPVACVFSPGSDAGGWHDLPSESTNSAAISLPSATGRVRFVGRADGSLYWAIKEDDGGVAMLALDEAAMAFSRVAFPADAADDGPNPSYDRWSFRVIGGGKEGAPHVVRMVRNELMVLARRRGSGGEGDEWVWEVERRVRLREATLGLPGREDTFFQRNAMIMAAHEEYVLVTPQEKTWLFSVELDTMRVELQHERNKYAGQAYPSQLPWPPSLTACATDERGRRRRRSSCR</sequence>
<keyword evidence="3" id="KW-1185">Reference proteome</keyword>
<name>A0ABC9G6F5_9POAL</name>
<dbReference type="Proteomes" id="UP001497457">
    <property type="component" value="Chromosome 8b"/>
</dbReference>